<accession>A0A7Y0LV81</accession>
<evidence type="ECO:0000313" key="5">
    <source>
        <dbReference type="Proteomes" id="UP000562124"/>
    </source>
</evidence>
<evidence type="ECO:0000259" key="3">
    <source>
        <dbReference type="Pfam" id="PF13193"/>
    </source>
</evidence>
<dbReference type="NCBIfam" id="NF005877">
    <property type="entry name" value="PRK07824.1"/>
    <property type="match status" value="1"/>
</dbReference>
<name>A0A7Y0LV81_CELFI</name>
<dbReference type="InterPro" id="IPR025110">
    <property type="entry name" value="AMP-bd_C"/>
</dbReference>
<feature type="region of interest" description="Disordered" evidence="1">
    <location>
        <begin position="25"/>
        <end position="48"/>
    </location>
</feature>
<protein>
    <submittedName>
        <fullName evidence="4">AMP-binding protein</fullName>
    </submittedName>
</protein>
<dbReference type="Pfam" id="PF13193">
    <property type="entry name" value="AMP-binding_C"/>
    <property type="match status" value="1"/>
</dbReference>
<comment type="caution">
    <text evidence="4">The sequence shown here is derived from an EMBL/GenBank/DDBJ whole genome shotgun (WGS) entry which is preliminary data.</text>
</comment>
<dbReference type="GO" id="GO:0006631">
    <property type="term" value="P:fatty acid metabolic process"/>
    <property type="evidence" value="ECO:0007669"/>
    <property type="project" value="TreeGrafter"/>
</dbReference>
<dbReference type="InterPro" id="IPR045851">
    <property type="entry name" value="AMP-bd_C_sf"/>
</dbReference>
<evidence type="ECO:0000256" key="1">
    <source>
        <dbReference type="SAM" id="MobiDB-lite"/>
    </source>
</evidence>
<dbReference type="PANTHER" id="PTHR43201">
    <property type="entry name" value="ACYL-COA SYNTHETASE"/>
    <property type="match status" value="1"/>
</dbReference>
<keyword evidence="5" id="KW-1185">Reference proteome</keyword>
<dbReference type="SUPFAM" id="SSF56801">
    <property type="entry name" value="Acetyl-CoA synthetase-like"/>
    <property type="match status" value="1"/>
</dbReference>
<organism evidence="4 5">
    <name type="scientific">Cellulomonas fimi</name>
    <dbReference type="NCBI Taxonomy" id="1708"/>
    <lineage>
        <taxon>Bacteria</taxon>
        <taxon>Bacillati</taxon>
        <taxon>Actinomycetota</taxon>
        <taxon>Actinomycetes</taxon>
        <taxon>Micrococcales</taxon>
        <taxon>Cellulomonadaceae</taxon>
        <taxon>Cellulomonas</taxon>
    </lineage>
</organism>
<feature type="domain" description="AMP-dependent synthetase/ligase" evidence="2">
    <location>
        <begin position="41"/>
        <end position="217"/>
    </location>
</feature>
<gene>
    <name evidence="4" type="ORF">HIR71_00855</name>
</gene>
<dbReference type="Pfam" id="PF00501">
    <property type="entry name" value="AMP-binding"/>
    <property type="match status" value="1"/>
</dbReference>
<reference evidence="4 5" key="1">
    <citation type="submission" date="2020-04" db="EMBL/GenBank/DDBJ databases">
        <title>Sequencing and Assembly of C. fimi.</title>
        <authorList>
            <person name="Ramsey A.R."/>
        </authorList>
    </citation>
    <scope>NUCLEOTIDE SEQUENCE [LARGE SCALE GENOMIC DNA]</scope>
    <source>
        <strain evidence="4 5">SB</strain>
    </source>
</reference>
<evidence type="ECO:0000259" key="2">
    <source>
        <dbReference type="Pfam" id="PF00501"/>
    </source>
</evidence>
<dbReference type="GO" id="GO:0031956">
    <property type="term" value="F:medium-chain fatty acid-CoA ligase activity"/>
    <property type="evidence" value="ECO:0007669"/>
    <property type="project" value="TreeGrafter"/>
</dbReference>
<dbReference type="AlphaFoldDB" id="A0A7Y0LV81"/>
<dbReference type="Gene3D" id="3.30.300.30">
    <property type="match status" value="1"/>
</dbReference>
<dbReference type="InterPro" id="IPR000873">
    <property type="entry name" value="AMP-dep_synth/lig_dom"/>
</dbReference>
<dbReference type="Proteomes" id="UP000562124">
    <property type="component" value="Unassembled WGS sequence"/>
</dbReference>
<evidence type="ECO:0000313" key="4">
    <source>
        <dbReference type="EMBL" id="NMR18788.1"/>
    </source>
</evidence>
<dbReference type="Gene3D" id="3.40.50.12780">
    <property type="entry name" value="N-terminal domain of ligase-like"/>
    <property type="match status" value="1"/>
</dbReference>
<feature type="domain" description="AMP-binding enzyme C-terminal" evidence="3">
    <location>
        <begin position="307"/>
        <end position="382"/>
    </location>
</feature>
<dbReference type="InterPro" id="IPR042099">
    <property type="entry name" value="ANL_N_sf"/>
</dbReference>
<dbReference type="PANTHER" id="PTHR43201:SF32">
    <property type="entry name" value="2-SUCCINYLBENZOATE--COA LIGASE, CHLOROPLASTIC_PEROXISOMAL"/>
    <property type="match status" value="1"/>
</dbReference>
<proteinExistence type="predicted"/>
<dbReference type="EMBL" id="JABCJJ010000001">
    <property type="protein sequence ID" value="NMR18788.1"/>
    <property type="molecule type" value="Genomic_DNA"/>
</dbReference>
<sequence length="397" mass="40660">MRTVPVDDGGSAAVLTALRAALDGSGPAVRPSLRTSAPRGERSPDEVPDGVALVVETSGSTGEPRAVMLTSTALRASATATDARLGGPAQWLLTLPPAHIAGLQVLARSVLAGTEPVVATAGPFRPDTFAADAARLTGDRRYVSLVPTQLHRLLDDAGAGLAALARFDAVLLGGAAASPSLMARARSAGVRVTTTYGMSETCGGCVYDGVPLDGVRARVDADGRIHLAGPVLAAGYLGRPDLDAATFHTDDGVRWLRTTDAGELHGELHGEPHAELHGEPGDDRLTVLGRLDDVLLTGGAKVAPVAVEALVAELEGVAEVCVVGVPDAEWGHAVTAVVVLRPGARAPALDRVREHVARNLGTPAAPRHLVVTGGLPLRGPGKVDRRAVAELAAQRLA</sequence>